<dbReference type="Pfam" id="PF00501">
    <property type="entry name" value="AMP-binding"/>
    <property type="match status" value="1"/>
</dbReference>
<keyword evidence="2" id="KW-0436">Ligase</keyword>
<dbReference type="Proteomes" id="UP000001589">
    <property type="component" value="Chromosome"/>
</dbReference>
<dbReference type="Gene3D" id="3.40.50.12780">
    <property type="entry name" value="N-terminal domain of ligase-like"/>
    <property type="match status" value="2"/>
</dbReference>
<dbReference type="PANTHER" id="PTHR43813">
    <property type="entry name" value="ACYL-ACTIVATING ENZYME 16, CHLOROPLASTIC-RELATED"/>
    <property type="match status" value="1"/>
</dbReference>
<evidence type="ECO:0000259" key="1">
    <source>
        <dbReference type="Pfam" id="PF00501"/>
    </source>
</evidence>
<evidence type="ECO:0000313" key="2">
    <source>
        <dbReference type="EMBL" id="ABM71673.1"/>
    </source>
</evidence>
<evidence type="ECO:0000313" key="3">
    <source>
        <dbReference type="Proteomes" id="UP000001589"/>
    </source>
</evidence>
<dbReference type="HOGENOM" id="CLU_000022_45_5_3"/>
<proteinExistence type="predicted"/>
<dbReference type="KEGG" id="pmc:P9515_04641"/>
<dbReference type="EMBL" id="CP000552">
    <property type="protein sequence ID" value="ABM71673.1"/>
    <property type="molecule type" value="Genomic_DNA"/>
</dbReference>
<dbReference type="AlphaFoldDB" id="A2BV62"/>
<protein>
    <submittedName>
        <fullName evidence="2">Putative long-chain-fatty-acid--CoA ligase</fullName>
        <ecNumber evidence="2">6.2.1.3</ecNumber>
    </submittedName>
</protein>
<dbReference type="InterPro" id="IPR052987">
    <property type="entry name" value="Chloroplast_AMP-bd_Enzymes"/>
</dbReference>
<dbReference type="EC" id="6.2.1.3" evidence="2"/>
<dbReference type="PROSITE" id="PS00455">
    <property type="entry name" value="AMP_BINDING"/>
    <property type="match status" value="1"/>
</dbReference>
<dbReference type="Pfam" id="PF23562">
    <property type="entry name" value="AMP-binding_C_3"/>
    <property type="match status" value="1"/>
</dbReference>
<dbReference type="STRING" id="167542.P9515_04641"/>
<accession>A2BV62</accession>
<dbReference type="GeneID" id="60202152"/>
<name>A2BV62_PROM5</name>
<sequence length="641" mass="73081">MNELAYWPASKSHPKNEKFIRERKYINNLVHVDQIWEYLKFKCGDTLAINDLRGKNKEKYSYSELANLITKVSLSFKTYGLVKGDVVTVISENSPRWLIADQGLMRLGAINAVRGINSPSVELEYIIDHSKSVGLIVQSKEVWLKLNEKEKLKKRFKFIINLEDEQFEDLINWQEFIKVGDKGYFENNSFEKDNNQINDIASILYTSGTTGKPKGVPLTHANFLHQIINLAYIADPETGTSVLSVLPIWHSYERSAEYFFFSCGCTQFYTNPKFLKDDIKKVKPVVMATVPRLWEAIHDGFFLALKKMNPKKQKTIKFLIKNSSIFKRNLRKIRNIEINQVSSLAKICLIISVLGRFFLHKISSTFLWPSILKQLCGEKLKFPINGGGALPEHVDLFFESLGIDVLVGYGLTETSPVLTCRRRELNVRGSSGQPLAFTEIKIVNEEKDKILEFREVGKILVKGPQVMKGYLNNDSATKDVLSKDGWFDTGDLGFLIPNGSLVITGRAKDTIVLSSGENIEPNPLETQILSSEFINQVQLVGQDKKFLTALVVPNIELVKNKFFANDLSTLNSNKNIGLFFKSEINSLLKKRLGARFEEQILDCYFVDAFTLENGLLTQTLKQKRREIVDMYSSKIEDMYKK</sequence>
<reference evidence="2 3" key="1">
    <citation type="journal article" date="2007" name="PLoS Genet.">
        <title>Patterns and implications of gene gain and loss in the evolution of Prochlorococcus.</title>
        <authorList>
            <person name="Kettler G.C."/>
            <person name="Martiny A.C."/>
            <person name="Huang K."/>
            <person name="Zucker J."/>
            <person name="Coleman M.L."/>
            <person name="Rodrigue S."/>
            <person name="Chen F."/>
            <person name="Lapidus A."/>
            <person name="Ferriera S."/>
            <person name="Johnson J."/>
            <person name="Steglich C."/>
            <person name="Church G.M."/>
            <person name="Richardson P."/>
            <person name="Chisholm S.W."/>
        </authorList>
    </citation>
    <scope>NUCLEOTIDE SEQUENCE [LARGE SCALE GENOMIC DNA]</scope>
    <source>
        <strain evidence="2 3">MIT 9515</strain>
    </source>
</reference>
<dbReference type="SUPFAM" id="SSF56801">
    <property type="entry name" value="Acetyl-CoA synthetase-like"/>
    <property type="match status" value="1"/>
</dbReference>
<dbReference type="OrthoDB" id="9778383at2"/>
<dbReference type="RefSeq" id="WP_011819781.1">
    <property type="nucleotide sequence ID" value="NC_008817.1"/>
</dbReference>
<dbReference type="InterPro" id="IPR000873">
    <property type="entry name" value="AMP-dep_synth/lig_dom"/>
</dbReference>
<dbReference type="InterPro" id="IPR042099">
    <property type="entry name" value="ANL_N_sf"/>
</dbReference>
<dbReference type="eggNOG" id="COG1022">
    <property type="taxonomic scope" value="Bacteria"/>
</dbReference>
<dbReference type="InterPro" id="IPR020845">
    <property type="entry name" value="AMP-binding_CS"/>
</dbReference>
<feature type="domain" description="AMP-dependent synthetase/ligase" evidence="1">
    <location>
        <begin position="45"/>
        <end position="471"/>
    </location>
</feature>
<dbReference type="GO" id="GO:0004467">
    <property type="term" value="F:long-chain fatty acid-CoA ligase activity"/>
    <property type="evidence" value="ECO:0007669"/>
    <property type="project" value="UniProtKB-EC"/>
</dbReference>
<gene>
    <name evidence="2" type="primary">fadD</name>
    <name evidence="2" type="ordered locus">P9515_04641</name>
</gene>
<dbReference type="PANTHER" id="PTHR43813:SF1">
    <property type="entry name" value="ACYL-ACTIVATING ENZYME 16, CHLOROPLASTIC-RELATED"/>
    <property type="match status" value="1"/>
</dbReference>
<organism evidence="2 3">
    <name type="scientific">Prochlorococcus marinus (strain MIT 9515)</name>
    <dbReference type="NCBI Taxonomy" id="167542"/>
    <lineage>
        <taxon>Bacteria</taxon>
        <taxon>Bacillati</taxon>
        <taxon>Cyanobacteriota</taxon>
        <taxon>Cyanophyceae</taxon>
        <taxon>Synechococcales</taxon>
        <taxon>Prochlorococcaceae</taxon>
        <taxon>Prochlorococcus</taxon>
    </lineage>
</organism>